<dbReference type="Proteomes" id="UP000054279">
    <property type="component" value="Unassembled WGS sequence"/>
</dbReference>
<protein>
    <recommendedName>
        <fullName evidence="3">Reverse transcriptase zinc-binding domain-containing protein</fullName>
    </recommendedName>
</protein>
<dbReference type="HOGENOM" id="CLU_1090587_0_0_1"/>
<keyword evidence="2" id="KW-1185">Reference proteome</keyword>
<dbReference type="EMBL" id="KN837206">
    <property type="protein sequence ID" value="KIJ33937.1"/>
    <property type="molecule type" value="Genomic_DNA"/>
</dbReference>
<sequence length="255" mass="29033">MSRQVGSLPVHEGRMLYTTRVDPHLTSGAEVVIDVVKTALQRLEVYRRLDLTLRYLHHVLLPSQSLFVRAAFDECVRLYSANKASWLGDLIHSLRHLPMPMILPPTGLTPTVIDNVRKDLQQSMAQSLAASISGSNKLVLLQYRVERNNEGRLIFRANPQGEHVMVKNPKHRIALIRLLFSSHPLVIEHLEWAERRRQPIHHHLRLCRLCQLEVENEVHAVLTCTSHEPIVIARTRFLSQLPSLGTGIPTRSPPS</sequence>
<dbReference type="AlphaFoldDB" id="A0A0C9UXE9"/>
<organism evidence="1 2">
    <name type="scientific">Sphaerobolus stellatus (strain SS14)</name>
    <dbReference type="NCBI Taxonomy" id="990650"/>
    <lineage>
        <taxon>Eukaryota</taxon>
        <taxon>Fungi</taxon>
        <taxon>Dikarya</taxon>
        <taxon>Basidiomycota</taxon>
        <taxon>Agaricomycotina</taxon>
        <taxon>Agaricomycetes</taxon>
        <taxon>Phallomycetidae</taxon>
        <taxon>Geastrales</taxon>
        <taxon>Sphaerobolaceae</taxon>
        <taxon>Sphaerobolus</taxon>
    </lineage>
</organism>
<accession>A0A0C9UXE9</accession>
<evidence type="ECO:0000313" key="2">
    <source>
        <dbReference type="Proteomes" id="UP000054279"/>
    </source>
</evidence>
<evidence type="ECO:0008006" key="3">
    <source>
        <dbReference type="Google" id="ProtNLM"/>
    </source>
</evidence>
<dbReference type="OrthoDB" id="2940102at2759"/>
<reference evidence="1 2" key="1">
    <citation type="submission" date="2014-06" db="EMBL/GenBank/DDBJ databases">
        <title>Evolutionary Origins and Diversification of the Mycorrhizal Mutualists.</title>
        <authorList>
            <consortium name="DOE Joint Genome Institute"/>
            <consortium name="Mycorrhizal Genomics Consortium"/>
            <person name="Kohler A."/>
            <person name="Kuo A."/>
            <person name="Nagy L.G."/>
            <person name="Floudas D."/>
            <person name="Copeland A."/>
            <person name="Barry K.W."/>
            <person name="Cichocki N."/>
            <person name="Veneault-Fourrey C."/>
            <person name="LaButti K."/>
            <person name="Lindquist E.A."/>
            <person name="Lipzen A."/>
            <person name="Lundell T."/>
            <person name="Morin E."/>
            <person name="Murat C."/>
            <person name="Riley R."/>
            <person name="Ohm R."/>
            <person name="Sun H."/>
            <person name="Tunlid A."/>
            <person name="Henrissat B."/>
            <person name="Grigoriev I.V."/>
            <person name="Hibbett D.S."/>
            <person name="Martin F."/>
        </authorList>
    </citation>
    <scope>NUCLEOTIDE SEQUENCE [LARGE SCALE GENOMIC DNA]</scope>
    <source>
        <strain evidence="1 2">SS14</strain>
    </source>
</reference>
<proteinExistence type="predicted"/>
<name>A0A0C9UXE9_SPHS4</name>
<evidence type="ECO:0000313" key="1">
    <source>
        <dbReference type="EMBL" id="KIJ33937.1"/>
    </source>
</evidence>
<gene>
    <name evidence="1" type="ORF">M422DRAFT_264077</name>
</gene>